<dbReference type="PANTHER" id="PTHR33304:SF9">
    <property type="entry name" value="RING_FYVE_PHD ZINC FINGER SUPERFAMILY PROTEIN"/>
    <property type="match status" value="1"/>
</dbReference>
<dbReference type="GeneID" id="111017216"/>
<dbReference type="InterPro" id="IPR056280">
    <property type="entry name" value="AIPP2-like_SPOC"/>
</dbReference>
<keyword evidence="9" id="KW-1185">Reference proteome</keyword>
<keyword evidence="1" id="KW-0479">Metal-binding</keyword>
<evidence type="ECO:0000313" key="9">
    <source>
        <dbReference type="Proteomes" id="UP000504603"/>
    </source>
</evidence>
<feature type="domain" description="PHD-type" evidence="8">
    <location>
        <begin position="421"/>
        <end position="472"/>
    </location>
</feature>
<evidence type="ECO:0000256" key="1">
    <source>
        <dbReference type="ARBA" id="ARBA00022723"/>
    </source>
</evidence>
<proteinExistence type="predicted"/>
<evidence type="ECO:0000256" key="5">
    <source>
        <dbReference type="ARBA" id="ARBA00023163"/>
    </source>
</evidence>
<feature type="compositionally biased region" description="Polar residues" evidence="7">
    <location>
        <begin position="339"/>
        <end position="353"/>
    </location>
</feature>
<sequence>MAAKRRERTVDGLYDDTEAVLEPKITPVLRGSCRIQGPIDETDNDIRRNMVSPRSRKRFTNYFMNQTVHMRGESGTCNVCSAPCSSCMHLKRALSVSKTEEHSDETSRVNATTQYSANDTDAISSVKSRACDSSLHATSETSNLLSVNSSHDSFSENADSMATIRSSDAADFSADIDMHKKLFGGIVAEGHIATESSIQAISETHESIKGAEGHDDNISCVSGSSNANMAVVSHKETMDKKKFSCGSASVDSLHPEGSNRVVFSSKVDLSKTPASTYVHSSSTETRTLHSISTSGRPLSGMGFEQDPSICVKGEPLESSLVHDDSLTREVVTAPPCGQKSITNTSNDGGDDFNVSSQLLLKSEEILVDGSEPPDGDVKNQYEDERDETFKGLSGSPDVKESHLQSTSGYESDESDIVEHDVKVCDICGDAGREDLLAVCSRCTDGAEHTYCMREMLENVPEGDWLCEECKSAEENENQKQDVEGKSCVSYKKKDEGRRTNIVSPSTQVYDAEGKRVSRDSSSMRNFGKKNVENVDVSVTAKRQVLETNKDSTKASSPSRNIGLTRDSSSKSLDKGKLMLSQSKCLGDQCSNDITEMARSPSVGPRLQTLKGTLSKSNSFNTFNSKPKVKLVDEFIPQKQRAGREHTSLDVKEGPARALGKSQSFKNPNSSRISMSESKVKMLPSKFSHVQDPKGIKQVKDRNIFDRKNPSKVDRSWIGSVTTSSAVSTSKVDQKLSMRGETTLVSPVSNNRDQKVLQSDGVSSTHPKLKSSLVHKGVDNPLGSVRALSSNGICSSSPVDQKTNHVSPKEEPLSSFLTVERPPYTENGRSREMTGQDEKNRESSASLSNPTVSISPRSGHCQKCKGTEHATESCTNGSSYVADNNIVSSREETHEDNKLKAAIQAALLRRPVIYKKRKFNDQSDEVSSSSTVLNSDTVHQDQYSLSNKLKNDISAERAYEGKTVVSSSTTNCHRQPPASIPKPLAIPIPDIPVPSNLEDTDSTAIHVEKAWIKDLSGHGSTTSLFLKMSVIPEYEYIWQGCFELHRGGKLPDFCDGIQAHLSTCASPKVVEVANRLPHNICLKEVPRLSTWPTQFHDCGVKEENIALYFFARDIHSYERHYRSLLDHMIKNDLALKGNLDGAELLIFTSNQLPESSQRWNMLFFLWGVFRGKKVNCSDALKTSNICSTDAVPLDKDFPDTTATKSDNVCLPKCVDGESFACDRSPKSSKASSLVDQTSDTISSDGHKCESSFHQTQLNSLETSGHQGGQFDLKASSMIATSMEFCQGAASSTPTKESGRSECIRGEQFEPSIQVKEIVGVNDDRKLKLDFGAAEDMPPYIKTTDDMKKASAGEKIVDRLVCEGERVVLHTAEGISDSEALSKRDLNIEGINCLESHHRKCRHIDILESSAPPVSFGAKRRTSWDEVDCIVLDEDNVSKKPRTGFGNSYENSSSSSGGMISQSDAYVSSSNDIGPTFLFQKKGGGKTYDVNVTPEDFDTAEKHLFPVDSSHQIDLTLPAKDEDQYRDAVPNLELALGAETKLPKKSMIPFFMGLVDEKHNLSESSEKAIDGEEDDDSTSLTLSLSFPFPDKQQTGKTVSKSEQLLPDRRHVNTSLLLFGGLSEK</sequence>
<feature type="region of interest" description="Disordered" evidence="7">
    <location>
        <begin position="367"/>
        <end position="414"/>
    </location>
</feature>
<dbReference type="InterPro" id="IPR049914">
    <property type="entry name" value="PHD1-3/5-6"/>
</dbReference>
<dbReference type="OrthoDB" id="787137at2759"/>
<keyword evidence="5" id="KW-0804">Transcription</keyword>
<dbReference type="InterPro" id="IPR001965">
    <property type="entry name" value="Znf_PHD"/>
</dbReference>
<organism evidence="9 10">
    <name type="scientific">Momordica charantia</name>
    <name type="common">Bitter gourd</name>
    <name type="synonym">Balsam pear</name>
    <dbReference type="NCBI Taxonomy" id="3673"/>
    <lineage>
        <taxon>Eukaryota</taxon>
        <taxon>Viridiplantae</taxon>
        <taxon>Streptophyta</taxon>
        <taxon>Embryophyta</taxon>
        <taxon>Tracheophyta</taxon>
        <taxon>Spermatophyta</taxon>
        <taxon>Magnoliopsida</taxon>
        <taxon>eudicotyledons</taxon>
        <taxon>Gunneridae</taxon>
        <taxon>Pentapetalae</taxon>
        <taxon>rosids</taxon>
        <taxon>fabids</taxon>
        <taxon>Cucurbitales</taxon>
        <taxon>Cucurbitaceae</taxon>
        <taxon>Momordiceae</taxon>
        <taxon>Momordica</taxon>
    </lineage>
</organism>
<evidence type="ECO:0000256" key="2">
    <source>
        <dbReference type="ARBA" id="ARBA00022771"/>
    </source>
</evidence>
<dbReference type="InterPro" id="IPR019787">
    <property type="entry name" value="Znf_PHD-finger"/>
</dbReference>
<feature type="compositionally biased region" description="Polar residues" evidence="7">
    <location>
        <begin position="745"/>
        <end position="765"/>
    </location>
</feature>
<feature type="compositionally biased region" description="Polar residues" evidence="7">
    <location>
        <begin position="660"/>
        <end position="674"/>
    </location>
</feature>
<feature type="compositionally biased region" description="Polar residues" evidence="7">
    <location>
        <begin position="842"/>
        <end position="855"/>
    </location>
</feature>
<dbReference type="GO" id="GO:0034244">
    <property type="term" value="P:negative regulation of transcription elongation by RNA polymerase II"/>
    <property type="evidence" value="ECO:0007669"/>
    <property type="project" value="InterPro"/>
</dbReference>
<feature type="region of interest" description="Disordered" evidence="7">
    <location>
        <begin position="1220"/>
        <end position="1247"/>
    </location>
</feature>
<gene>
    <name evidence="10" type="primary">LOC111017216</name>
</gene>
<dbReference type="PANTHER" id="PTHR33304">
    <property type="match status" value="1"/>
</dbReference>
<dbReference type="RefSeq" id="XP_022148586.1">
    <property type="nucleotide sequence ID" value="XM_022292894.1"/>
</dbReference>
<feature type="region of interest" description="Disordered" evidence="7">
    <location>
        <begin position="964"/>
        <end position="984"/>
    </location>
</feature>
<feature type="compositionally biased region" description="Polar residues" evidence="7">
    <location>
        <begin position="786"/>
        <end position="805"/>
    </location>
</feature>
<dbReference type="Gene3D" id="3.30.40.10">
    <property type="entry name" value="Zinc/RING finger domain, C3HC4 (zinc finger)"/>
    <property type="match status" value="1"/>
</dbReference>
<protein>
    <submittedName>
        <fullName evidence="10">Uncharacterized protein LOC111017216 isoform X1</fullName>
    </submittedName>
</protein>
<evidence type="ECO:0000313" key="10">
    <source>
        <dbReference type="RefSeq" id="XP_022148586.1"/>
    </source>
</evidence>
<dbReference type="InterPro" id="IPR013083">
    <property type="entry name" value="Znf_RING/FYVE/PHD"/>
</dbReference>
<accession>A0A6J1D5U7</accession>
<feature type="compositionally biased region" description="Basic and acidic residues" evidence="7">
    <location>
        <begin position="827"/>
        <end position="841"/>
    </location>
</feature>
<dbReference type="KEGG" id="mcha:111017216"/>
<dbReference type="InterPro" id="IPR011011">
    <property type="entry name" value="Znf_FYVE_PHD"/>
</dbReference>
<dbReference type="Pfam" id="PF23121">
    <property type="entry name" value="SPOC_AIPP2"/>
    <property type="match status" value="1"/>
</dbReference>
<keyword evidence="2 6" id="KW-0863">Zinc-finger</keyword>
<dbReference type="GO" id="GO:0140566">
    <property type="term" value="F:histone reader activity"/>
    <property type="evidence" value="ECO:0007669"/>
    <property type="project" value="InterPro"/>
</dbReference>
<dbReference type="Proteomes" id="UP000504603">
    <property type="component" value="Unplaced"/>
</dbReference>
<keyword evidence="4" id="KW-0805">Transcription regulation</keyword>
<evidence type="ECO:0000256" key="3">
    <source>
        <dbReference type="ARBA" id="ARBA00022833"/>
    </source>
</evidence>
<evidence type="ECO:0000256" key="7">
    <source>
        <dbReference type="SAM" id="MobiDB-lite"/>
    </source>
</evidence>
<dbReference type="SUPFAM" id="SSF57903">
    <property type="entry name" value="FYVE/PHD zinc finger"/>
    <property type="match status" value="1"/>
</dbReference>
<evidence type="ECO:0000256" key="4">
    <source>
        <dbReference type="ARBA" id="ARBA00023015"/>
    </source>
</evidence>
<dbReference type="GO" id="GO:0008270">
    <property type="term" value="F:zinc ion binding"/>
    <property type="evidence" value="ECO:0007669"/>
    <property type="project" value="UniProtKB-KW"/>
</dbReference>
<evidence type="ECO:0000256" key="6">
    <source>
        <dbReference type="PROSITE-ProRule" id="PRU00146"/>
    </source>
</evidence>
<keyword evidence="3" id="KW-0862">Zinc</keyword>
<feature type="region of interest" description="Disordered" evidence="7">
    <location>
        <begin position="333"/>
        <end position="353"/>
    </location>
</feature>
<evidence type="ECO:0000259" key="8">
    <source>
        <dbReference type="PROSITE" id="PS50016"/>
    </source>
</evidence>
<name>A0A6J1D5U7_MOMCH</name>
<feature type="compositionally biased region" description="Basic and acidic residues" evidence="7">
    <location>
        <begin position="641"/>
        <end position="654"/>
    </location>
</feature>
<reference evidence="10" key="1">
    <citation type="submission" date="2025-08" db="UniProtKB">
        <authorList>
            <consortium name="RefSeq"/>
        </authorList>
    </citation>
    <scope>IDENTIFICATION</scope>
    <source>
        <strain evidence="10">OHB3-1</strain>
    </source>
</reference>
<feature type="region of interest" description="Disordered" evidence="7">
    <location>
        <begin position="546"/>
        <end position="573"/>
    </location>
</feature>
<feature type="compositionally biased region" description="Polar residues" evidence="7">
    <location>
        <begin position="1226"/>
        <end position="1242"/>
    </location>
</feature>
<dbReference type="PROSITE" id="PS50016">
    <property type="entry name" value="ZF_PHD_2"/>
    <property type="match status" value="1"/>
</dbReference>
<dbReference type="SMART" id="SM00249">
    <property type="entry name" value="PHD"/>
    <property type="match status" value="1"/>
</dbReference>
<feature type="region of interest" description="Disordered" evidence="7">
    <location>
        <begin position="639"/>
        <end position="674"/>
    </location>
</feature>
<feature type="region of interest" description="Disordered" evidence="7">
    <location>
        <begin position="745"/>
        <end position="863"/>
    </location>
</feature>